<dbReference type="RefSeq" id="XP_060328555.1">
    <property type="nucleotide sequence ID" value="XM_060479408.1"/>
</dbReference>
<dbReference type="GeneID" id="85362956"/>
<organism evidence="1 2">
    <name type="scientific">Armillaria tabescens</name>
    <name type="common">Ringless honey mushroom</name>
    <name type="synonym">Agaricus tabescens</name>
    <dbReference type="NCBI Taxonomy" id="1929756"/>
    <lineage>
        <taxon>Eukaryota</taxon>
        <taxon>Fungi</taxon>
        <taxon>Dikarya</taxon>
        <taxon>Basidiomycota</taxon>
        <taxon>Agaricomycotina</taxon>
        <taxon>Agaricomycetes</taxon>
        <taxon>Agaricomycetidae</taxon>
        <taxon>Agaricales</taxon>
        <taxon>Marasmiineae</taxon>
        <taxon>Physalacriaceae</taxon>
        <taxon>Desarmillaria</taxon>
    </lineage>
</organism>
<dbReference type="EMBL" id="JAUEPS010000027">
    <property type="protein sequence ID" value="KAK0454167.1"/>
    <property type="molecule type" value="Genomic_DNA"/>
</dbReference>
<evidence type="ECO:0008006" key="3">
    <source>
        <dbReference type="Google" id="ProtNLM"/>
    </source>
</evidence>
<sequence>MHIKKTLDSLNPHHSPWSISHISQRWQTITLACPMLWSHIALDLDQYETGFSDGLYMFRVGLYLKRPRECDLSISLWSNYCVSEHSVLGLLKATIPQWTDLTINLCPESIKYLTKNSFPVLQRFEINSLIKRKNIFNYHILEIKSYMLQNFAFSTQSTTQCHHCVRVLRQLTSAKRLILRVHKMNNLGLMDRAIIMPCVERLEFKEKKCEGSMARLFNALRLPSLTFLSLMFTKASRSTFPTRFEGSATLMSLHINCDLGHSDNTKLLLRFLTLTPHIMLLRLSTTIIPDDMLCGLTLAEGKKKNSLLLSLHTLEIAPSIPECDVKMFIRMPESRYESGSPGDCRRLERLQFEQPGEFALLDLEDQERWETLCRSLDVFYVF</sequence>
<dbReference type="Proteomes" id="UP001175211">
    <property type="component" value="Unassembled WGS sequence"/>
</dbReference>
<gene>
    <name evidence="1" type="ORF">EV420DRAFT_1695574</name>
</gene>
<keyword evidence="2" id="KW-1185">Reference proteome</keyword>
<evidence type="ECO:0000313" key="2">
    <source>
        <dbReference type="Proteomes" id="UP001175211"/>
    </source>
</evidence>
<dbReference type="AlphaFoldDB" id="A0AA39K4F4"/>
<evidence type="ECO:0000313" key="1">
    <source>
        <dbReference type="EMBL" id="KAK0454167.1"/>
    </source>
</evidence>
<protein>
    <recommendedName>
        <fullName evidence="3">F-box domain-containing protein</fullName>
    </recommendedName>
</protein>
<reference evidence="1" key="1">
    <citation type="submission" date="2023-06" db="EMBL/GenBank/DDBJ databases">
        <authorList>
            <consortium name="Lawrence Berkeley National Laboratory"/>
            <person name="Ahrendt S."/>
            <person name="Sahu N."/>
            <person name="Indic B."/>
            <person name="Wong-Bajracharya J."/>
            <person name="Merenyi Z."/>
            <person name="Ke H.-M."/>
            <person name="Monk M."/>
            <person name="Kocsube S."/>
            <person name="Drula E."/>
            <person name="Lipzen A."/>
            <person name="Balint B."/>
            <person name="Henrissat B."/>
            <person name="Andreopoulos B."/>
            <person name="Martin F.M."/>
            <person name="Harder C.B."/>
            <person name="Rigling D."/>
            <person name="Ford K.L."/>
            <person name="Foster G.D."/>
            <person name="Pangilinan J."/>
            <person name="Papanicolaou A."/>
            <person name="Barry K."/>
            <person name="LaButti K."/>
            <person name="Viragh M."/>
            <person name="Koriabine M."/>
            <person name="Yan M."/>
            <person name="Riley R."/>
            <person name="Champramary S."/>
            <person name="Plett K.L."/>
            <person name="Tsai I.J."/>
            <person name="Slot J."/>
            <person name="Sipos G."/>
            <person name="Plett J."/>
            <person name="Nagy L.G."/>
            <person name="Grigoriev I.V."/>
        </authorList>
    </citation>
    <scope>NUCLEOTIDE SEQUENCE</scope>
    <source>
        <strain evidence="1">CCBAS 213</strain>
    </source>
</reference>
<proteinExistence type="predicted"/>
<accession>A0AA39K4F4</accession>
<name>A0AA39K4F4_ARMTA</name>
<comment type="caution">
    <text evidence="1">The sequence shown here is derived from an EMBL/GenBank/DDBJ whole genome shotgun (WGS) entry which is preliminary data.</text>
</comment>